<name>A0A7M7PMA2_STRPU</name>
<comment type="similarity">
    <text evidence="1">Belongs to the sulfotransferase 1 family.</text>
</comment>
<sequence>MAAWKIRDEKNVLFLFFEDVKRDPKKCIQQVAEFLGGPLSEEAQQRILEKSSFEGMGLTYKKLADDAAKSGKADPTRIDGKRGYIKKEPPSAYCCKVFDGAVIVHCLPDIGFSTFNGYANEVFIPYLEKQL</sequence>
<evidence type="ECO:0000313" key="4">
    <source>
        <dbReference type="EnsemblMetazoa" id="XP_030853179"/>
    </source>
</evidence>
<dbReference type="PANTHER" id="PTHR11783">
    <property type="entry name" value="SULFOTRANSFERASE SULT"/>
    <property type="match status" value="1"/>
</dbReference>
<proteinExistence type="inferred from homology"/>
<evidence type="ECO:0000256" key="1">
    <source>
        <dbReference type="ARBA" id="ARBA00005771"/>
    </source>
</evidence>
<dbReference type="RefSeq" id="XP_030853179.1">
    <property type="nucleotide sequence ID" value="XM_030997319.1"/>
</dbReference>
<evidence type="ECO:0000313" key="5">
    <source>
        <dbReference type="Proteomes" id="UP000007110"/>
    </source>
</evidence>
<reference evidence="4" key="2">
    <citation type="submission" date="2021-01" db="UniProtKB">
        <authorList>
            <consortium name="EnsemblMetazoa"/>
        </authorList>
    </citation>
    <scope>IDENTIFICATION</scope>
</reference>
<dbReference type="InterPro" id="IPR027417">
    <property type="entry name" value="P-loop_NTPase"/>
</dbReference>
<evidence type="ECO:0000256" key="2">
    <source>
        <dbReference type="ARBA" id="ARBA00022679"/>
    </source>
</evidence>
<dbReference type="GeneID" id="105443706"/>
<dbReference type="AlphaFoldDB" id="A0A7M7PMA2"/>
<dbReference type="GO" id="GO:0008146">
    <property type="term" value="F:sulfotransferase activity"/>
    <property type="evidence" value="ECO:0007669"/>
    <property type="project" value="InterPro"/>
</dbReference>
<feature type="domain" description="Sulfotransferase" evidence="3">
    <location>
        <begin position="3"/>
        <end position="56"/>
    </location>
</feature>
<keyword evidence="2" id="KW-0808">Transferase</keyword>
<dbReference type="Pfam" id="PF00685">
    <property type="entry name" value="Sulfotransfer_1"/>
    <property type="match status" value="1"/>
</dbReference>
<dbReference type="InterPro" id="IPR000863">
    <property type="entry name" value="Sulfotransferase_dom"/>
</dbReference>
<protein>
    <recommendedName>
        <fullName evidence="3">Sulfotransferase domain-containing protein</fullName>
    </recommendedName>
</protein>
<dbReference type="InParanoid" id="A0A7M7PMA2"/>
<keyword evidence="5" id="KW-1185">Reference proteome</keyword>
<dbReference type="EnsemblMetazoa" id="XM_030997319">
    <property type="protein sequence ID" value="XP_030853179"/>
    <property type="gene ID" value="LOC105443706"/>
</dbReference>
<reference evidence="5" key="1">
    <citation type="submission" date="2015-02" db="EMBL/GenBank/DDBJ databases">
        <title>Genome sequencing for Strongylocentrotus purpuratus.</title>
        <authorList>
            <person name="Murali S."/>
            <person name="Liu Y."/>
            <person name="Vee V."/>
            <person name="English A."/>
            <person name="Wang M."/>
            <person name="Skinner E."/>
            <person name="Han Y."/>
            <person name="Muzny D.M."/>
            <person name="Worley K.C."/>
            <person name="Gibbs R.A."/>
        </authorList>
    </citation>
    <scope>NUCLEOTIDE SEQUENCE</scope>
</reference>
<accession>A0A7M7PMA2</accession>
<organism evidence="4 5">
    <name type="scientific">Strongylocentrotus purpuratus</name>
    <name type="common">Purple sea urchin</name>
    <dbReference type="NCBI Taxonomy" id="7668"/>
    <lineage>
        <taxon>Eukaryota</taxon>
        <taxon>Metazoa</taxon>
        <taxon>Echinodermata</taxon>
        <taxon>Eleutherozoa</taxon>
        <taxon>Echinozoa</taxon>
        <taxon>Echinoidea</taxon>
        <taxon>Euechinoidea</taxon>
        <taxon>Echinacea</taxon>
        <taxon>Camarodonta</taxon>
        <taxon>Echinidea</taxon>
        <taxon>Strongylocentrotidae</taxon>
        <taxon>Strongylocentrotus</taxon>
    </lineage>
</organism>
<dbReference type="Proteomes" id="UP000007110">
    <property type="component" value="Unassembled WGS sequence"/>
</dbReference>
<dbReference type="Gene3D" id="3.40.50.300">
    <property type="entry name" value="P-loop containing nucleotide triphosphate hydrolases"/>
    <property type="match status" value="1"/>
</dbReference>
<evidence type="ECO:0000259" key="3">
    <source>
        <dbReference type="Pfam" id="PF00685"/>
    </source>
</evidence>
<dbReference type="KEGG" id="spu:105443706"/>
<dbReference type="OrthoDB" id="205623at2759"/>
<dbReference type="SUPFAM" id="SSF52540">
    <property type="entry name" value="P-loop containing nucleoside triphosphate hydrolases"/>
    <property type="match status" value="1"/>
</dbReference>